<feature type="domain" description="Histidine kinase/HSP90-like ATPase" evidence="2">
    <location>
        <begin position="49"/>
        <end position="148"/>
    </location>
</feature>
<dbReference type="Pfam" id="PF02518">
    <property type="entry name" value="HATPase_c"/>
    <property type="match status" value="1"/>
</dbReference>
<evidence type="ECO:0000313" key="4">
    <source>
        <dbReference type="Proteomes" id="UP000887222"/>
    </source>
</evidence>
<keyword evidence="4" id="KW-1185">Reference proteome</keyword>
<dbReference type="InterPro" id="IPR036890">
    <property type="entry name" value="HATPase_C_sf"/>
</dbReference>
<dbReference type="CDD" id="cd16934">
    <property type="entry name" value="HATPase_RsbT-like"/>
    <property type="match status" value="1"/>
</dbReference>
<dbReference type="EMBL" id="BPMK01000002">
    <property type="protein sequence ID" value="GIZ50463.1"/>
    <property type="molecule type" value="Genomic_DNA"/>
</dbReference>
<proteinExistence type="predicted"/>
<dbReference type="InterPro" id="IPR003594">
    <property type="entry name" value="HATPase_dom"/>
</dbReference>
<protein>
    <submittedName>
        <fullName evidence="3">Anti-sigma regulatory factor</fullName>
    </submittedName>
</protein>
<organism evidence="3 4">
    <name type="scientific">Noviherbaspirillum aridicola</name>
    <dbReference type="NCBI Taxonomy" id="2849687"/>
    <lineage>
        <taxon>Bacteria</taxon>
        <taxon>Pseudomonadati</taxon>
        <taxon>Pseudomonadota</taxon>
        <taxon>Betaproteobacteria</taxon>
        <taxon>Burkholderiales</taxon>
        <taxon>Oxalobacteraceae</taxon>
        <taxon>Noviherbaspirillum</taxon>
    </lineage>
</organism>
<evidence type="ECO:0000256" key="1">
    <source>
        <dbReference type="SAM" id="MobiDB-lite"/>
    </source>
</evidence>
<feature type="region of interest" description="Disordered" evidence="1">
    <location>
        <begin position="1"/>
        <end position="21"/>
    </location>
</feature>
<evidence type="ECO:0000259" key="2">
    <source>
        <dbReference type="SMART" id="SM00387"/>
    </source>
</evidence>
<sequence>MAFFMSSGATPQAGGDAAELEMPLRTDEDVVRLRKTVREMAVQIGLSLVDQTKLVTAASELARNTLRYGGGGEVRLRLLSNGFERGLHVVFSDRGPGIADVGLAMSDGYTTGGGLGLGLGGAKRLVDDFGIDTRPGEGTTVRITKWKR</sequence>
<accession>A0ABQ4PZZ2</accession>
<dbReference type="Proteomes" id="UP000887222">
    <property type="component" value="Unassembled WGS sequence"/>
</dbReference>
<dbReference type="SMART" id="SM00387">
    <property type="entry name" value="HATPase_c"/>
    <property type="match status" value="1"/>
</dbReference>
<reference evidence="3 4" key="1">
    <citation type="journal article" date="2022" name="Int. J. Syst. Evol. Microbiol.">
        <title>Noviherbaspirillum aridicola sp. nov., isolated from an arid soil in Pakistan.</title>
        <authorList>
            <person name="Khan I.U."/>
            <person name="Saqib M."/>
            <person name="Amin A."/>
            <person name="Hussain F."/>
            <person name="Li L."/>
            <person name="Liu Y.H."/>
            <person name="Fang B.Z."/>
            <person name="Ahmed I."/>
            <person name="Li W.J."/>
        </authorList>
    </citation>
    <scope>NUCLEOTIDE SEQUENCE [LARGE SCALE GENOMIC DNA]</scope>
    <source>
        <strain evidence="3 4">NCCP-691</strain>
    </source>
</reference>
<gene>
    <name evidence="3" type="primary">rsbT</name>
    <name evidence="3" type="ORF">NCCP691_04770</name>
</gene>
<dbReference type="Gene3D" id="3.30.565.10">
    <property type="entry name" value="Histidine kinase-like ATPase, C-terminal domain"/>
    <property type="match status" value="1"/>
</dbReference>
<name>A0ABQ4PZZ2_9BURK</name>
<dbReference type="SUPFAM" id="SSF55874">
    <property type="entry name" value="ATPase domain of HSP90 chaperone/DNA topoisomerase II/histidine kinase"/>
    <property type="match status" value="1"/>
</dbReference>
<comment type="caution">
    <text evidence="3">The sequence shown here is derived from an EMBL/GenBank/DDBJ whole genome shotgun (WGS) entry which is preliminary data.</text>
</comment>
<evidence type="ECO:0000313" key="3">
    <source>
        <dbReference type="EMBL" id="GIZ50463.1"/>
    </source>
</evidence>